<dbReference type="EMBL" id="FNVA01000005">
    <property type="protein sequence ID" value="SEG49178.1"/>
    <property type="molecule type" value="Genomic_DNA"/>
</dbReference>
<protein>
    <recommendedName>
        <fullName evidence="4">GYF domain-containing protein</fullName>
    </recommendedName>
</protein>
<keyword evidence="1" id="KW-0472">Membrane</keyword>
<keyword evidence="3" id="KW-1185">Reference proteome</keyword>
<gene>
    <name evidence="2" type="ORF">SAMN05421819_3225</name>
</gene>
<reference evidence="2 3" key="1">
    <citation type="submission" date="2016-10" db="EMBL/GenBank/DDBJ databases">
        <authorList>
            <person name="de Groot N.N."/>
        </authorList>
    </citation>
    <scope>NUCLEOTIDE SEQUENCE [LARGE SCALE GENOMIC DNA]</scope>
    <source>
        <strain evidence="2 3">DSM 22489</strain>
    </source>
</reference>
<evidence type="ECO:0000256" key="1">
    <source>
        <dbReference type="SAM" id="Phobius"/>
    </source>
</evidence>
<keyword evidence="1" id="KW-0812">Transmembrane</keyword>
<evidence type="ECO:0008006" key="4">
    <source>
        <dbReference type="Google" id="ProtNLM"/>
    </source>
</evidence>
<sequence length="227" mass="24918">MTYLIQRDGQQFGPYTLEQLRGYVSAGSILPTDIALQADNGAMSTVAAVLEKATALHPPPGYVAPAYGFLRPEHVPIVPLPPNLHWAIVLVISLAFSLFPLGWLIYQMVWVRSLDLANKALVYLLAGFGVGLGGCLAGGLSMAFAGSDHFPVLGFAVIMLAIFAMWALNILSVFEVRRSMLAYYNTVEPIGLRLSGVMTFFFSLFYFQHHMSRIVTWKQTGYLSPQG</sequence>
<name>A0A1H6AKF3_9BACT</name>
<dbReference type="OrthoDB" id="115249at2"/>
<keyword evidence="1" id="KW-1133">Transmembrane helix</keyword>
<dbReference type="RefSeq" id="WP_103934069.1">
    <property type="nucleotide sequence ID" value="NZ_FNVA01000005.1"/>
</dbReference>
<feature type="transmembrane region" description="Helical" evidence="1">
    <location>
        <begin position="150"/>
        <end position="169"/>
    </location>
</feature>
<dbReference type="Proteomes" id="UP000236728">
    <property type="component" value="Unassembled WGS sequence"/>
</dbReference>
<feature type="transmembrane region" description="Helical" evidence="1">
    <location>
        <begin position="121"/>
        <end position="144"/>
    </location>
</feature>
<evidence type="ECO:0000313" key="3">
    <source>
        <dbReference type="Proteomes" id="UP000236728"/>
    </source>
</evidence>
<organism evidence="2 3">
    <name type="scientific">Bryocella elongata</name>
    <dbReference type="NCBI Taxonomy" id="863522"/>
    <lineage>
        <taxon>Bacteria</taxon>
        <taxon>Pseudomonadati</taxon>
        <taxon>Acidobacteriota</taxon>
        <taxon>Terriglobia</taxon>
        <taxon>Terriglobales</taxon>
        <taxon>Acidobacteriaceae</taxon>
        <taxon>Bryocella</taxon>
    </lineage>
</organism>
<accession>A0A1H6AKF3</accession>
<feature type="transmembrane region" description="Helical" evidence="1">
    <location>
        <begin position="190"/>
        <end position="207"/>
    </location>
</feature>
<feature type="transmembrane region" description="Helical" evidence="1">
    <location>
        <begin position="84"/>
        <end position="109"/>
    </location>
</feature>
<dbReference type="AlphaFoldDB" id="A0A1H6AKF3"/>
<evidence type="ECO:0000313" key="2">
    <source>
        <dbReference type="EMBL" id="SEG49178.1"/>
    </source>
</evidence>
<proteinExistence type="predicted"/>